<dbReference type="Proteomes" id="UP000248703">
    <property type="component" value="Unassembled WGS sequence"/>
</dbReference>
<dbReference type="GO" id="GO:0030313">
    <property type="term" value="C:cell envelope"/>
    <property type="evidence" value="ECO:0007669"/>
    <property type="project" value="UniProtKB-SubCell"/>
</dbReference>
<dbReference type="PROSITE" id="PS51352">
    <property type="entry name" value="THIOREDOXIN_2"/>
    <property type="match status" value="1"/>
</dbReference>
<dbReference type="InterPro" id="IPR000866">
    <property type="entry name" value="AhpC/TSA"/>
</dbReference>
<dbReference type="InterPro" id="IPR050553">
    <property type="entry name" value="Thioredoxin_ResA/DsbE_sf"/>
</dbReference>
<keyword evidence="7" id="KW-0413">Isomerase</keyword>
<evidence type="ECO:0000256" key="4">
    <source>
        <dbReference type="ARBA" id="ARBA00023284"/>
    </source>
</evidence>
<reference evidence="7 8" key="1">
    <citation type="submission" date="2018-06" db="EMBL/GenBank/DDBJ databases">
        <title>Genomic Encyclopedia of Archaeal and Bacterial Type Strains, Phase II (KMG-II): from individual species to whole genera.</title>
        <authorList>
            <person name="Goeker M."/>
        </authorList>
    </citation>
    <scope>NUCLEOTIDE SEQUENCE [LARGE SCALE GENOMIC DNA]</scope>
    <source>
        <strain evidence="7 8">DSM 24464</strain>
    </source>
</reference>
<keyword evidence="8" id="KW-1185">Reference proteome</keyword>
<keyword evidence="2" id="KW-0201">Cytochrome c-type biogenesis</keyword>
<dbReference type="Pfam" id="PF14289">
    <property type="entry name" value="DUF4369"/>
    <property type="match status" value="1"/>
</dbReference>
<evidence type="ECO:0000313" key="7">
    <source>
        <dbReference type="EMBL" id="RAJ11950.1"/>
    </source>
</evidence>
<dbReference type="Gene3D" id="3.40.30.10">
    <property type="entry name" value="Glutaredoxin"/>
    <property type="match status" value="1"/>
</dbReference>
<evidence type="ECO:0000256" key="3">
    <source>
        <dbReference type="ARBA" id="ARBA00023157"/>
    </source>
</evidence>
<dbReference type="SUPFAM" id="SSF52833">
    <property type="entry name" value="Thioredoxin-like"/>
    <property type="match status" value="1"/>
</dbReference>
<evidence type="ECO:0000256" key="2">
    <source>
        <dbReference type="ARBA" id="ARBA00022748"/>
    </source>
</evidence>
<dbReference type="PANTHER" id="PTHR42852:SF6">
    <property type="entry name" value="THIOL:DISULFIDE INTERCHANGE PROTEIN DSBE"/>
    <property type="match status" value="1"/>
</dbReference>
<comment type="subcellular location">
    <subcellularLocation>
        <location evidence="1">Cell envelope</location>
    </subcellularLocation>
</comment>
<keyword evidence="4" id="KW-0676">Redox-active center</keyword>
<dbReference type="InterPro" id="IPR036249">
    <property type="entry name" value="Thioredoxin-like_sf"/>
</dbReference>
<protein>
    <submittedName>
        <fullName evidence="7">Thiol-disulfide isomerase/thioredoxin</fullName>
    </submittedName>
</protein>
<evidence type="ECO:0000256" key="1">
    <source>
        <dbReference type="ARBA" id="ARBA00004196"/>
    </source>
</evidence>
<evidence type="ECO:0000256" key="5">
    <source>
        <dbReference type="SAM" id="SignalP"/>
    </source>
</evidence>
<dbReference type="PROSITE" id="PS00194">
    <property type="entry name" value="THIOREDOXIN_1"/>
    <property type="match status" value="1"/>
</dbReference>
<dbReference type="GO" id="GO:0017004">
    <property type="term" value="P:cytochrome complex assembly"/>
    <property type="evidence" value="ECO:0007669"/>
    <property type="project" value="UniProtKB-KW"/>
</dbReference>
<name>A0A327R564_9FLAO</name>
<dbReference type="InterPro" id="IPR013766">
    <property type="entry name" value="Thioredoxin_domain"/>
</dbReference>
<dbReference type="EMBL" id="QLLO01000010">
    <property type="protein sequence ID" value="RAJ11950.1"/>
    <property type="molecule type" value="Genomic_DNA"/>
</dbReference>
<evidence type="ECO:0000259" key="6">
    <source>
        <dbReference type="PROSITE" id="PS51352"/>
    </source>
</evidence>
<keyword evidence="5" id="KW-0732">Signal</keyword>
<dbReference type="InterPro" id="IPR017937">
    <property type="entry name" value="Thioredoxin_CS"/>
</dbReference>
<accession>A0A327R564</accession>
<keyword evidence="3" id="KW-1015">Disulfide bond</keyword>
<organism evidence="7 8">
    <name type="scientific">Olleya aquimaris</name>
    <dbReference type="NCBI Taxonomy" id="639310"/>
    <lineage>
        <taxon>Bacteria</taxon>
        <taxon>Pseudomonadati</taxon>
        <taxon>Bacteroidota</taxon>
        <taxon>Flavobacteriia</taxon>
        <taxon>Flavobacteriales</taxon>
        <taxon>Flavobacteriaceae</taxon>
    </lineage>
</organism>
<dbReference type="AlphaFoldDB" id="A0A327R564"/>
<feature type="chain" id="PRO_5016438263" evidence="5">
    <location>
        <begin position="33"/>
        <end position="409"/>
    </location>
</feature>
<dbReference type="Pfam" id="PF00578">
    <property type="entry name" value="AhpC-TSA"/>
    <property type="match status" value="1"/>
</dbReference>
<dbReference type="PANTHER" id="PTHR42852">
    <property type="entry name" value="THIOL:DISULFIDE INTERCHANGE PROTEIN DSBE"/>
    <property type="match status" value="1"/>
</dbReference>
<dbReference type="CDD" id="cd02966">
    <property type="entry name" value="TlpA_like_family"/>
    <property type="match status" value="1"/>
</dbReference>
<comment type="caution">
    <text evidence="7">The sequence shown here is derived from an EMBL/GenBank/DDBJ whole genome shotgun (WGS) entry which is preliminary data.</text>
</comment>
<dbReference type="InterPro" id="IPR025380">
    <property type="entry name" value="DUF4369"/>
</dbReference>
<gene>
    <name evidence="7" type="ORF">LY08_02450</name>
</gene>
<feature type="signal peptide" evidence="5">
    <location>
        <begin position="1"/>
        <end position="32"/>
    </location>
</feature>
<evidence type="ECO:0000313" key="8">
    <source>
        <dbReference type="Proteomes" id="UP000248703"/>
    </source>
</evidence>
<proteinExistence type="predicted"/>
<feature type="domain" description="Thioredoxin" evidence="6">
    <location>
        <begin position="261"/>
        <end position="409"/>
    </location>
</feature>
<sequence>MVNSFIMNIFTRLSLLLACLLLFNCDSFTSKKQPSTTPDVVNTTKQETVLFDNQFLINGHSFSDALTTVYLHKIKNRIPIIIDSVTVVDKQFQFKGHIDTPDYYSLSSNLSNKRFRLLVDASKIDVFLNETIENSSSYSSTSVQKDYAAYTKKMYDFRNKGVGLYYNLKGDFSNKSISKLRKDRSALFKQTSDYTMQFIKDHPNSYYSTLIIKENIDAYGHQKLREFYNSLSPEIKSLASVKAIDSLIKEKENYVAKPIPVKAETVATTYEEYRPKAYSLSGQNPYGETMSLNSIPRGKVILLDFWASWCGPCRASNPNLVALYNKYNADGFEIMSISEDKGQAEWITAINVDNLNWEYHILDKNKSIAFRYGVESIPFKLLIDKKGRIASEKISGRKLEQRIKELLAE</sequence>
<dbReference type="GO" id="GO:0016853">
    <property type="term" value="F:isomerase activity"/>
    <property type="evidence" value="ECO:0007669"/>
    <property type="project" value="UniProtKB-KW"/>
</dbReference>